<organism evidence="1 2">
    <name type="scientific">Dioscorea alata</name>
    <name type="common">Purple yam</name>
    <dbReference type="NCBI Taxonomy" id="55571"/>
    <lineage>
        <taxon>Eukaryota</taxon>
        <taxon>Viridiplantae</taxon>
        <taxon>Streptophyta</taxon>
        <taxon>Embryophyta</taxon>
        <taxon>Tracheophyta</taxon>
        <taxon>Spermatophyta</taxon>
        <taxon>Magnoliopsida</taxon>
        <taxon>Liliopsida</taxon>
        <taxon>Dioscoreales</taxon>
        <taxon>Dioscoreaceae</taxon>
        <taxon>Dioscorea</taxon>
    </lineage>
</organism>
<keyword evidence="2" id="KW-1185">Reference proteome</keyword>
<name>A0ACB7WTF1_DIOAL</name>
<comment type="caution">
    <text evidence="1">The sequence shown here is derived from an EMBL/GenBank/DDBJ whole genome shotgun (WGS) entry which is preliminary data.</text>
</comment>
<gene>
    <name evidence="1" type="ORF">IHE45_01G022800</name>
</gene>
<reference evidence="2" key="1">
    <citation type="journal article" date="2022" name="Nat. Commun.">
        <title>Chromosome evolution and the genetic basis of agronomically important traits in greater yam.</title>
        <authorList>
            <person name="Bredeson J.V."/>
            <person name="Lyons J.B."/>
            <person name="Oniyinde I.O."/>
            <person name="Okereke N.R."/>
            <person name="Kolade O."/>
            <person name="Nnabue I."/>
            <person name="Nwadili C.O."/>
            <person name="Hribova E."/>
            <person name="Parker M."/>
            <person name="Nwogha J."/>
            <person name="Shu S."/>
            <person name="Carlson J."/>
            <person name="Kariba R."/>
            <person name="Muthemba S."/>
            <person name="Knop K."/>
            <person name="Barton G.J."/>
            <person name="Sherwood A.V."/>
            <person name="Lopez-Montes A."/>
            <person name="Asiedu R."/>
            <person name="Jamnadass R."/>
            <person name="Muchugi A."/>
            <person name="Goodstein D."/>
            <person name="Egesi C.N."/>
            <person name="Featherston J."/>
            <person name="Asfaw A."/>
            <person name="Simpson G.G."/>
            <person name="Dolezel J."/>
            <person name="Hendre P.S."/>
            <person name="Van Deynze A."/>
            <person name="Kumar P.L."/>
            <person name="Obidiegwu J.E."/>
            <person name="Bhattacharjee R."/>
            <person name="Rokhsar D.S."/>
        </authorList>
    </citation>
    <scope>NUCLEOTIDE SEQUENCE [LARGE SCALE GENOMIC DNA]</scope>
    <source>
        <strain evidence="2">cv. TDa95/00328</strain>
    </source>
</reference>
<accession>A0ACB7WTF1</accession>
<protein>
    <submittedName>
        <fullName evidence="1">Ribonuclease H-like protein</fullName>
    </submittedName>
</protein>
<proteinExistence type="predicted"/>
<evidence type="ECO:0000313" key="2">
    <source>
        <dbReference type="Proteomes" id="UP000827976"/>
    </source>
</evidence>
<sequence>MRFAIFNVFVSLKLLAIAETHFGSVVFIYKSDEIIVNDLWWDQVDYIIFFTTPIYDMLQVMDTDRPSLHLVFEMWDTMIKKVKTTIYKHIHRQIEEKTNFYEVIYEIFIYYSNEWLNEVPNRLLPHRDAEILEERNKCLRRYFPSNEKRNMIFQEYARFSRALDTFESFDSLQDRWNLEPKSWWLVHGSSTPYLYFKV</sequence>
<dbReference type="Proteomes" id="UP000827976">
    <property type="component" value="Chromosome 1"/>
</dbReference>
<evidence type="ECO:0000313" key="1">
    <source>
        <dbReference type="EMBL" id="KAH7691827.1"/>
    </source>
</evidence>
<dbReference type="EMBL" id="CM037011">
    <property type="protein sequence ID" value="KAH7691827.1"/>
    <property type="molecule type" value="Genomic_DNA"/>
</dbReference>